<gene>
    <name evidence="1" type="ORF">F383_27345</name>
</gene>
<dbReference type="AlphaFoldDB" id="A0A0B0P3V8"/>
<reference evidence="2" key="1">
    <citation type="submission" date="2014-09" db="EMBL/GenBank/DDBJ databases">
        <authorList>
            <person name="Mudge J."/>
            <person name="Ramaraj T."/>
            <person name="Lindquist I.E."/>
            <person name="Bharti A.K."/>
            <person name="Sundararajan A."/>
            <person name="Cameron C.T."/>
            <person name="Woodward J.E."/>
            <person name="May G.D."/>
            <person name="Brubaker C."/>
            <person name="Broadhvest J."/>
            <person name="Wilkins T.A."/>
        </authorList>
    </citation>
    <scope>NUCLEOTIDE SEQUENCE</scope>
    <source>
        <strain evidence="2">cv. AKA8401</strain>
    </source>
</reference>
<dbReference type="EMBL" id="KN418451">
    <property type="protein sequence ID" value="KHG21403.1"/>
    <property type="molecule type" value="Genomic_DNA"/>
</dbReference>
<name>A0A0B0P3V8_GOSAR</name>
<evidence type="ECO:0000313" key="2">
    <source>
        <dbReference type="Proteomes" id="UP000032142"/>
    </source>
</evidence>
<dbReference type="Proteomes" id="UP000032142">
    <property type="component" value="Unassembled WGS sequence"/>
</dbReference>
<accession>A0A0B0P3V8</accession>
<organism evidence="1 2">
    <name type="scientific">Gossypium arboreum</name>
    <name type="common">Tree cotton</name>
    <name type="synonym">Gossypium nanking</name>
    <dbReference type="NCBI Taxonomy" id="29729"/>
    <lineage>
        <taxon>Eukaryota</taxon>
        <taxon>Viridiplantae</taxon>
        <taxon>Streptophyta</taxon>
        <taxon>Embryophyta</taxon>
        <taxon>Tracheophyta</taxon>
        <taxon>Spermatophyta</taxon>
        <taxon>Magnoliopsida</taxon>
        <taxon>eudicotyledons</taxon>
        <taxon>Gunneridae</taxon>
        <taxon>Pentapetalae</taxon>
        <taxon>rosids</taxon>
        <taxon>malvids</taxon>
        <taxon>Malvales</taxon>
        <taxon>Malvaceae</taxon>
        <taxon>Malvoideae</taxon>
        <taxon>Gossypium</taxon>
    </lineage>
</organism>
<sequence>MPAVRGYRLPMFWAMNFTVVNDYILQKSYPNVQAFNSLFIWTQAFTYIKVYKSRIHSLPSTHDLCMPHYEYQKLINP</sequence>
<proteinExistence type="predicted"/>
<keyword evidence="2" id="KW-1185">Reference proteome</keyword>
<evidence type="ECO:0000313" key="1">
    <source>
        <dbReference type="EMBL" id="KHG21403.1"/>
    </source>
</evidence>
<protein>
    <submittedName>
        <fullName evidence="1">Pesticidal crystal cry1Bc</fullName>
    </submittedName>
</protein>